<sequence length="48" mass="4992">MLSKSTLSAGQGTNVLLVGVVGLDKRLICLPNLSHSVHFGQGSRPVGF</sequence>
<evidence type="ECO:0000313" key="2">
    <source>
        <dbReference type="Proteomes" id="UP001624684"/>
    </source>
</evidence>
<dbReference type="Proteomes" id="UP001624684">
    <property type="component" value="Unassembled WGS sequence"/>
</dbReference>
<reference evidence="1 2" key="1">
    <citation type="submission" date="2024-11" db="EMBL/GenBank/DDBJ databases">
        <title>First Report of Moraxella oculi in Brazil in an Infectious Bovine Keratoconjunctivitis Outbreak.</title>
        <authorList>
            <person name="Carvalho C.V."/>
            <person name="Domingues R."/>
            <person name="Coutinho C."/>
            <person name="Honorio N.T.B.S."/>
            <person name="Faza D.R.L.R."/>
            <person name="Carvalho W.A."/>
            <person name="Machado A.B.F."/>
            <person name="Martins M.F."/>
            <person name="Gaspar E.B."/>
        </authorList>
    </citation>
    <scope>NUCLEOTIDE SEQUENCE [LARGE SCALE GENOMIC DNA]</scope>
    <source>
        <strain evidence="1 2">2117LE</strain>
    </source>
</reference>
<name>A0ABW8U5W1_9GAMM</name>
<dbReference type="RefSeq" id="WP_407068346.1">
    <property type="nucleotide sequence ID" value="NZ_JBJJXE010000001.1"/>
</dbReference>
<protein>
    <submittedName>
        <fullName evidence="1">Uncharacterized protein</fullName>
    </submittedName>
</protein>
<organism evidence="1 2">
    <name type="scientific">Moraxella oculi</name>
    <dbReference type="NCBI Taxonomy" id="2940516"/>
    <lineage>
        <taxon>Bacteria</taxon>
        <taxon>Pseudomonadati</taxon>
        <taxon>Pseudomonadota</taxon>
        <taxon>Gammaproteobacteria</taxon>
        <taxon>Moraxellales</taxon>
        <taxon>Moraxellaceae</taxon>
        <taxon>Moraxella</taxon>
    </lineage>
</organism>
<proteinExistence type="predicted"/>
<evidence type="ECO:0000313" key="1">
    <source>
        <dbReference type="EMBL" id="MFL1731444.1"/>
    </source>
</evidence>
<gene>
    <name evidence="1" type="ORF">ACJHVH_00285</name>
</gene>
<dbReference type="EMBL" id="JBJJXE010000001">
    <property type="protein sequence ID" value="MFL1731444.1"/>
    <property type="molecule type" value="Genomic_DNA"/>
</dbReference>
<keyword evidence="2" id="KW-1185">Reference proteome</keyword>
<accession>A0ABW8U5W1</accession>
<comment type="caution">
    <text evidence="1">The sequence shown here is derived from an EMBL/GenBank/DDBJ whole genome shotgun (WGS) entry which is preliminary data.</text>
</comment>